<evidence type="ECO:0000256" key="1">
    <source>
        <dbReference type="SAM" id="MobiDB-lite"/>
    </source>
</evidence>
<protein>
    <submittedName>
        <fullName evidence="3">Uncharacterized protein</fullName>
    </submittedName>
</protein>
<gene>
    <name evidence="3" type="ORF">BDN71DRAFT_1173631</name>
</gene>
<evidence type="ECO:0000313" key="4">
    <source>
        <dbReference type="Proteomes" id="UP000807025"/>
    </source>
</evidence>
<evidence type="ECO:0000256" key="2">
    <source>
        <dbReference type="SAM" id="Phobius"/>
    </source>
</evidence>
<sequence>MPHLERRGEGCSCRMKRINHVRPPLVTCFWCSLIVCIGLHTVLSPSRTLYDAPSTSTLWRLIDTSPLPLFPSPPLPCFCPLALLPFFEPVRSAATLPRPTCPTVLPLLTARLLGAHRHTATEGNGKWGRLSGNRRSVGVTETPSSDRRRSG</sequence>
<evidence type="ECO:0000313" key="3">
    <source>
        <dbReference type="EMBL" id="KAF9492782.1"/>
    </source>
</evidence>
<keyword evidence="2" id="KW-0812">Transmembrane</keyword>
<organism evidence="3 4">
    <name type="scientific">Pleurotus eryngii</name>
    <name type="common">Boletus of the steppes</name>
    <dbReference type="NCBI Taxonomy" id="5323"/>
    <lineage>
        <taxon>Eukaryota</taxon>
        <taxon>Fungi</taxon>
        <taxon>Dikarya</taxon>
        <taxon>Basidiomycota</taxon>
        <taxon>Agaricomycotina</taxon>
        <taxon>Agaricomycetes</taxon>
        <taxon>Agaricomycetidae</taxon>
        <taxon>Agaricales</taxon>
        <taxon>Pleurotineae</taxon>
        <taxon>Pleurotaceae</taxon>
        <taxon>Pleurotus</taxon>
    </lineage>
</organism>
<accession>A0A9P5ZSM1</accession>
<reference evidence="3" key="1">
    <citation type="submission" date="2020-11" db="EMBL/GenBank/DDBJ databases">
        <authorList>
            <consortium name="DOE Joint Genome Institute"/>
            <person name="Ahrendt S."/>
            <person name="Riley R."/>
            <person name="Andreopoulos W."/>
            <person name="Labutti K."/>
            <person name="Pangilinan J."/>
            <person name="Ruiz-Duenas F.J."/>
            <person name="Barrasa J.M."/>
            <person name="Sanchez-Garcia M."/>
            <person name="Camarero S."/>
            <person name="Miyauchi S."/>
            <person name="Serrano A."/>
            <person name="Linde D."/>
            <person name="Babiker R."/>
            <person name="Drula E."/>
            <person name="Ayuso-Fernandez I."/>
            <person name="Pacheco R."/>
            <person name="Padilla G."/>
            <person name="Ferreira P."/>
            <person name="Barriuso J."/>
            <person name="Kellner H."/>
            <person name="Castanera R."/>
            <person name="Alfaro M."/>
            <person name="Ramirez L."/>
            <person name="Pisabarro A.G."/>
            <person name="Kuo A."/>
            <person name="Tritt A."/>
            <person name="Lipzen A."/>
            <person name="He G."/>
            <person name="Yan M."/>
            <person name="Ng V."/>
            <person name="Cullen D."/>
            <person name="Martin F."/>
            <person name="Rosso M.-N."/>
            <person name="Henrissat B."/>
            <person name="Hibbett D."/>
            <person name="Martinez A.T."/>
            <person name="Grigoriev I.V."/>
        </authorList>
    </citation>
    <scope>NUCLEOTIDE SEQUENCE</scope>
    <source>
        <strain evidence="3">ATCC 90797</strain>
    </source>
</reference>
<proteinExistence type="predicted"/>
<dbReference type="EMBL" id="MU154596">
    <property type="protein sequence ID" value="KAF9492782.1"/>
    <property type="molecule type" value="Genomic_DNA"/>
</dbReference>
<dbReference type="AlphaFoldDB" id="A0A9P5ZSM1"/>
<feature type="transmembrane region" description="Helical" evidence="2">
    <location>
        <begin position="21"/>
        <end position="43"/>
    </location>
</feature>
<feature type="region of interest" description="Disordered" evidence="1">
    <location>
        <begin position="121"/>
        <end position="151"/>
    </location>
</feature>
<keyword evidence="2" id="KW-1133">Transmembrane helix</keyword>
<keyword evidence="2" id="KW-0472">Membrane</keyword>
<name>A0A9P5ZSM1_PLEER</name>
<keyword evidence="4" id="KW-1185">Reference proteome</keyword>
<dbReference type="Proteomes" id="UP000807025">
    <property type="component" value="Unassembled WGS sequence"/>
</dbReference>
<comment type="caution">
    <text evidence="3">The sequence shown here is derived from an EMBL/GenBank/DDBJ whole genome shotgun (WGS) entry which is preliminary data.</text>
</comment>